<feature type="domain" description="HpcH/HpaI aldolase/citrate lyase" evidence="4">
    <location>
        <begin position="9"/>
        <end position="155"/>
    </location>
</feature>
<accession>G5HMF9</accession>
<proteinExistence type="inferred from homology"/>
<dbReference type="InterPro" id="IPR005000">
    <property type="entry name" value="Aldolase/citrate-lyase_domain"/>
</dbReference>
<dbReference type="HOGENOM" id="CLU_087856_0_0_9"/>
<protein>
    <recommendedName>
        <fullName evidence="4">HpcH/HpaI aldolase/citrate lyase domain-containing protein</fullName>
    </recommendedName>
</protein>
<comment type="caution">
    <text evidence="5">The sequence shown here is derived from an EMBL/GenBank/DDBJ whole genome shotgun (WGS) entry which is preliminary data.</text>
</comment>
<dbReference type="EMBL" id="ADLJ01000029">
    <property type="protein sequence ID" value="EHE97667.1"/>
    <property type="molecule type" value="Genomic_DNA"/>
</dbReference>
<dbReference type="SUPFAM" id="SSF51621">
    <property type="entry name" value="Phosphoenolpyruvate/pyruvate domain"/>
    <property type="match status" value="1"/>
</dbReference>
<dbReference type="InterPro" id="IPR050251">
    <property type="entry name" value="HpcH-HpaI_aldolase"/>
</dbReference>
<dbReference type="InterPro" id="IPR015813">
    <property type="entry name" value="Pyrv/PenolPyrv_kinase-like_dom"/>
</dbReference>
<comment type="similarity">
    <text evidence="1">Belongs to the HpcH/HpaI aldolase family.</text>
</comment>
<dbReference type="GO" id="GO:0016832">
    <property type="term" value="F:aldehyde-lyase activity"/>
    <property type="evidence" value="ECO:0007669"/>
    <property type="project" value="TreeGrafter"/>
</dbReference>
<evidence type="ECO:0000313" key="6">
    <source>
        <dbReference type="Proteomes" id="UP000003763"/>
    </source>
</evidence>
<organism evidence="5 6">
    <name type="scientific">[Clostridium] citroniae WAL-17108</name>
    <dbReference type="NCBI Taxonomy" id="742733"/>
    <lineage>
        <taxon>Bacteria</taxon>
        <taxon>Bacillati</taxon>
        <taxon>Bacillota</taxon>
        <taxon>Clostridia</taxon>
        <taxon>Lachnospirales</taxon>
        <taxon>Lachnospiraceae</taxon>
        <taxon>Enterocloster</taxon>
    </lineage>
</organism>
<evidence type="ECO:0000259" key="4">
    <source>
        <dbReference type="Pfam" id="PF03328"/>
    </source>
</evidence>
<dbReference type="PANTHER" id="PTHR30502:SF0">
    <property type="entry name" value="PHOSPHOENOLPYRUVATE CARBOXYLASE FAMILY PROTEIN"/>
    <property type="match status" value="1"/>
</dbReference>
<sequence>MALILMYITNNPVTAKIAQEAGVDRIWIDMEYIGKNERQGGMDTVQNYHTISDIEKLRPIVTTAELMVRVNPLHEANAEYCSSEEEINDAINAGADVVMFPMFKSAEDVKKFVDYVHGRAKAQLLVETAEAVENIDEILEVPGIDEIHIGLNDLHLAYHKTFMFELLCDDTVSNLCKKISDKGIKYGFGGIARVGLGMLPAEYIITEHYHLGSTAAILSRGFCDANIVSNPIEIESIFIEGVANIRKKEIEVAAYSEEQYLKNIEIVREKVAEIVEKKKAR</sequence>
<dbReference type="PANTHER" id="PTHR30502">
    <property type="entry name" value="2-KETO-3-DEOXY-L-RHAMNONATE ALDOLASE"/>
    <property type="match status" value="1"/>
</dbReference>
<dbReference type="AlphaFoldDB" id="G5HMF9"/>
<dbReference type="RefSeq" id="WP_007865158.1">
    <property type="nucleotide sequence ID" value="NZ_JH376424.1"/>
</dbReference>
<gene>
    <name evidence="5" type="ORF">HMPREF9469_03771</name>
</gene>
<dbReference type="GO" id="GO:0046872">
    <property type="term" value="F:metal ion binding"/>
    <property type="evidence" value="ECO:0007669"/>
    <property type="project" value="UniProtKB-KW"/>
</dbReference>
<name>G5HMF9_9FIRM</name>
<dbReference type="PATRIC" id="fig|742733.3.peg.3913"/>
<dbReference type="eggNOG" id="COG2301">
    <property type="taxonomic scope" value="Bacteria"/>
</dbReference>
<evidence type="ECO:0000256" key="1">
    <source>
        <dbReference type="ARBA" id="ARBA00005568"/>
    </source>
</evidence>
<evidence type="ECO:0000256" key="2">
    <source>
        <dbReference type="ARBA" id="ARBA00022723"/>
    </source>
</evidence>
<dbReference type="Pfam" id="PF03328">
    <property type="entry name" value="HpcH_HpaI"/>
    <property type="match status" value="1"/>
</dbReference>
<keyword evidence="3" id="KW-0456">Lyase</keyword>
<evidence type="ECO:0000313" key="5">
    <source>
        <dbReference type="EMBL" id="EHE97667.1"/>
    </source>
</evidence>
<dbReference type="Proteomes" id="UP000003763">
    <property type="component" value="Unassembled WGS sequence"/>
</dbReference>
<evidence type="ECO:0000256" key="3">
    <source>
        <dbReference type="ARBA" id="ARBA00023239"/>
    </source>
</evidence>
<dbReference type="Gene3D" id="3.20.20.60">
    <property type="entry name" value="Phosphoenolpyruvate-binding domains"/>
    <property type="match status" value="2"/>
</dbReference>
<keyword evidence="2" id="KW-0479">Metal-binding</keyword>
<reference evidence="5 6" key="1">
    <citation type="submission" date="2011-08" db="EMBL/GenBank/DDBJ databases">
        <title>The Genome Sequence of Clostridium citroniae WAL-17108.</title>
        <authorList>
            <consortium name="The Broad Institute Genome Sequencing Platform"/>
            <person name="Earl A."/>
            <person name="Ward D."/>
            <person name="Feldgarden M."/>
            <person name="Gevers D."/>
            <person name="Finegold S.M."/>
            <person name="Summanen P.H."/>
            <person name="Molitoris D.R."/>
            <person name="Vaisanen M.L."/>
            <person name="Daigneault M."/>
            <person name="Allen-Vercoe E."/>
            <person name="Young S.K."/>
            <person name="Zeng Q."/>
            <person name="Gargeya S."/>
            <person name="Fitzgerald M."/>
            <person name="Haas B."/>
            <person name="Abouelleil A."/>
            <person name="Alvarado L."/>
            <person name="Arachchi H.M."/>
            <person name="Berlin A."/>
            <person name="Brown A."/>
            <person name="Chapman S.B."/>
            <person name="Chen Z."/>
            <person name="Dunbar C."/>
            <person name="Freedman E."/>
            <person name="Gearin G."/>
            <person name="Gellesch M."/>
            <person name="Goldberg J."/>
            <person name="Griggs A."/>
            <person name="Gujja S."/>
            <person name="Heiman D."/>
            <person name="Howarth C."/>
            <person name="Larson L."/>
            <person name="Lui A."/>
            <person name="MacDonald P.J.P."/>
            <person name="Montmayeur A."/>
            <person name="Murphy C."/>
            <person name="Neiman D."/>
            <person name="Pearson M."/>
            <person name="Priest M."/>
            <person name="Roberts A."/>
            <person name="Saif S."/>
            <person name="Shea T."/>
            <person name="Shenoy N."/>
            <person name="Sisk P."/>
            <person name="Stolte C."/>
            <person name="Sykes S."/>
            <person name="Wortman J."/>
            <person name="Nusbaum C."/>
            <person name="Birren B."/>
        </authorList>
    </citation>
    <scope>NUCLEOTIDE SEQUENCE [LARGE SCALE GENOMIC DNA]</scope>
    <source>
        <strain evidence="5 6">WAL-17108</strain>
    </source>
</reference>
<dbReference type="GO" id="GO:0005737">
    <property type="term" value="C:cytoplasm"/>
    <property type="evidence" value="ECO:0007669"/>
    <property type="project" value="TreeGrafter"/>
</dbReference>
<dbReference type="InterPro" id="IPR040442">
    <property type="entry name" value="Pyrv_kinase-like_dom_sf"/>
</dbReference>